<evidence type="ECO:0008006" key="17">
    <source>
        <dbReference type="Google" id="ProtNLM"/>
    </source>
</evidence>
<feature type="compositionally biased region" description="Low complexity" evidence="13">
    <location>
        <begin position="639"/>
        <end position="648"/>
    </location>
</feature>
<dbReference type="EMBL" id="JAPTSV010000014">
    <property type="protein sequence ID" value="KAJ1520808.1"/>
    <property type="molecule type" value="Genomic_DNA"/>
</dbReference>
<evidence type="ECO:0000256" key="14">
    <source>
        <dbReference type="SAM" id="Phobius"/>
    </source>
</evidence>
<feature type="region of interest" description="Disordered" evidence="13">
    <location>
        <begin position="229"/>
        <end position="248"/>
    </location>
</feature>
<evidence type="ECO:0000313" key="16">
    <source>
        <dbReference type="Proteomes" id="UP001075354"/>
    </source>
</evidence>
<dbReference type="PANTHER" id="PTHR11690:SF300">
    <property type="entry name" value="PICKPOCKET PROTEIN 19"/>
    <property type="match status" value="1"/>
</dbReference>
<keyword evidence="3 12" id="KW-0813">Transport</keyword>
<accession>A0AAV7X8R0</accession>
<evidence type="ECO:0000256" key="7">
    <source>
        <dbReference type="ARBA" id="ARBA00023053"/>
    </source>
</evidence>
<feature type="transmembrane region" description="Helical" evidence="14">
    <location>
        <begin position="589"/>
        <end position="612"/>
    </location>
</feature>
<keyword evidence="16" id="KW-1185">Reference proteome</keyword>
<dbReference type="GO" id="GO:0015280">
    <property type="term" value="F:ligand-gated sodium channel activity"/>
    <property type="evidence" value="ECO:0007669"/>
    <property type="project" value="TreeGrafter"/>
</dbReference>
<proteinExistence type="inferred from homology"/>
<gene>
    <name evidence="15" type="ORF">ONE63_003899</name>
</gene>
<dbReference type="PANTHER" id="PTHR11690">
    <property type="entry name" value="AMILORIDE-SENSITIVE SODIUM CHANNEL-RELATED"/>
    <property type="match status" value="1"/>
</dbReference>
<dbReference type="Pfam" id="PF00858">
    <property type="entry name" value="ASC"/>
    <property type="match status" value="1"/>
</dbReference>
<evidence type="ECO:0000256" key="5">
    <source>
        <dbReference type="ARBA" id="ARBA00022692"/>
    </source>
</evidence>
<evidence type="ECO:0000256" key="1">
    <source>
        <dbReference type="ARBA" id="ARBA00004141"/>
    </source>
</evidence>
<evidence type="ECO:0000256" key="10">
    <source>
        <dbReference type="ARBA" id="ARBA00023201"/>
    </source>
</evidence>
<keyword evidence="4 12" id="KW-0894">Sodium channel</keyword>
<evidence type="ECO:0000256" key="2">
    <source>
        <dbReference type="ARBA" id="ARBA00007193"/>
    </source>
</evidence>
<keyword evidence="10 12" id="KW-0739">Sodium transport</keyword>
<evidence type="ECO:0000313" key="15">
    <source>
        <dbReference type="EMBL" id="KAJ1520808.1"/>
    </source>
</evidence>
<keyword evidence="11 12" id="KW-0407">Ion channel</keyword>
<feature type="region of interest" description="Disordered" evidence="13">
    <location>
        <begin position="627"/>
        <end position="654"/>
    </location>
</feature>
<sequence length="663" mass="73464">MFSRRAAGKDEKAASEKPWQDAPAVFWVKEYGAAARAQGGTPPTRPPTTTTRPPPAPTRPPTTPSEAAVGGGTREKLRAILQDYLDNAYVAGVPFLARHDIGTPERLLWVAVVAAAVVMSVREIPATYARLSENPISVDVRSTAKIVQSFPFPAVAICPKMKIRKREAINVNGDPNLNESLVLPALELLQGFRVPYWMDLRSPIVHPYAVRLFAGVDLRDFMSRVGAKSEKPEAGVEPAKPRSAAQLPNHAATVPPQVAPDCESLIAGCLWAGHRIYNCCSTIFEPVMSNAGKCFVFNSHFPVRKQTLCRPLPEDALSEVERNGLWYHQRPKTSDCNLARTGTTGVYSGLEVFMKFSDPEDMVSDIRSSSSGFEVVVSPANEHVDVHKGVFVAESNLMATMAVVYAETSGTGYLRSLPPEQRECLFEQEVPELFKGTGLTWYTQETCISVCRTVFLAQRCGCYPYIAAAIENQCNLEEYRCFIQNSPYLYWVRTPASPRSLPWERLGTTADERNASLWPDCRACLPMCSASHYRTEFDSRPTSALVPNYTAAAFINVFVRDHNSAVQYKERQDTTGVEQLASYLFTMNLLLGISIMSMAQLAFYVVEVLLAVRRPAARRLAELRDRCWRPATPPPPRTPTRTPTARTPTADHADDVLPLPYVD</sequence>
<evidence type="ECO:0000256" key="6">
    <source>
        <dbReference type="ARBA" id="ARBA00022989"/>
    </source>
</evidence>
<dbReference type="InterPro" id="IPR001873">
    <property type="entry name" value="ENaC"/>
</dbReference>
<keyword evidence="7" id="KW-0915">Sodium</keyword>
<evidence type="ECO:0000256" key="13">
    <source>
        <dbReference type="SAM" id="MobiDB-lite"/>
    </source>
</evidence>
<evidence type="ECO:0000256" key="12">
    <source>
        <dbReference type="RuleBase" id="RU000679"/>
    </source>
</evidence>
<name>A0AAV7X8R0_9NEOP</name>
<evidence type="ECO:0000256" key="9">
    <source>
        <dbReference type="ARBA" id="ARBA00023136"/>
    </source>
</evidence>
<comment type="subcellular location">
    <subcellularLocation>
        <location evidence="1">Membrane</location>
        <topology evidence="1">Multi-pass membrane protein</topology>
    </subcellularLocation>
</comment>
<dbReference type="InterPro" id="IPR020903">
    <property type="entry name" value="ENaC_CS"/>
</dbReference>
<dbReference type="Gene3D" id="2.60.470.10">
    <property type="entry name" value="Acid-sensing ion channels like domains"/>
    <property type="match status" value="1"/>
</dbReference>
<reference evidence="15" key="1">
    <citation type="submission" date="2022-12" db="EMBL/GenBank/DDBJ databases">
        <title>Chromosome-level genome assembly of the bean flower thrips Megalurothrips usitatus.</title>
        <authorList>
            <person name="Ma L."/>
            <person name="Liu Q."/>
            <person name="Li H."/>
            <person name="Cai W."/>
        </authorList>
    </citation>
    <scope>NUCLEOTIDE SEQUENCE</scope>
    <source>
        <strain evidence="15">Cailab_2022a</strain>
    </source>
</reference>
<evidence type="ECO:0000256" key="11">
    <source>
        <dbReference type="ARBA" id="ARBA00023303"/>
    </source>
</evidence>
<dbReference type="Proteomes" id="UP001075354">
    <property type="component" value="Chromosome 14"/>
</dbReference>
<evidence type="ECO:0000256" key="4">
    <source>
        <dbReference type="ARBA" id="ARBA00022461"/>
    </source>
</evidence>
<evidence type="ECO:0000256" key="3">
    <source>
        <dbReference type="ARBA" id="ARBA00022448"/>
    </source>
</evidence>
<keyword evidence="5 12" id="KW-0812">Transmembrane</keyword>
<dbReference type="PROSITE" id="PS01206">
    <property type="entry name" value="ASC"/>
    <property type="match status" value="1"/>
</dbReference>
<comment type="similarity">
    <text evidence="2 12">Belongs to the amiloride-sensitive sodium channel (TC 1.A.6) family.</text>
</comment>
<keyword evidence="6 14" id="KW-1133">Transmembrane helix</keyword>
<protein>
    <recommendedName>
        <fullName evidence="17">Pickpocket protein 28-like</fullName>
    </recommendedName>
</protein>
<dbReference type="AlphaFoldDB" id="A0AAV7X8R0"/>
<keyword evidence="8 12" id="KW-0406">Ion transport</keyword>
<organism evidence="15 16">
    <name type="scientific">Megalurothrips usitatus</name>
    <name type="common">bean blossom thrips</name>
    <dbReference type="NCBI Taxonomy" id="439358"/>
    <lineage>
        <taxon>Eukaryota</taxon>
        <taxon>Metazoa</taxon>
        <taxon>Ecdysozoa</taxon>
        <taxon>Arthropoda</taxon>
        <taxon>Hexapoda</taxon>
        <taxon>Insecta</taxon>
        <taxon>Pterygota</taxon>
        <taxon>Neoptera</taxon>
        <taxon>Paraneoptera</taxon>
        <taxon>Thysanoptera</taxon>
        <taxon>Terebrantia</taxon>
        <taxon>Thripoidea</taxon>
        <taxon>Thripidae</taxon>
        <taxon>Megalurothrips</taxon>
    </lineage>
</organism>
<comment type="caution">
    <text evidence="15">The sequence shown here is derived from an EMBL/GenBank/DDBJ whole genome shotgun (WGS) entry which is preliminary data.</text>
</comment>
<feature type="region of interest" description="Disordered" evidence="13">
    <location>
        <begin position="35"/>
        <end position="72"/>
    </location>
</feature>
<keyword evidence="9 14" id="KW-0472">Membrane</keyword>
<evidence type="ECO:0000256" key="8">
    <source>
        <dbReference type="ARBA" id="ARBA00023065"/>
    </source>
</evidence>
<dbReference type="GO" id="GO:0005886">
    <property type="term" value="C:plasma membrane"/>
    <property type="evidence" value="ECO:0007669"/>
    <property type="project" value="TreeGrafter"/>
</dbReference>
<feature type="compositionally biased region" description="Pro residues" evidence="13">
    <location>
        <begin position="52"/>
        <end position="63"/>
    </location>
</feature>